<keyword evidence="2" id="KW-1185">Reference proteome</keyword>
<gene>
    <name evidence="1" type="ORF">JDV02_007003</name>
</gene>
<organism evidence="1 2">
    <name type="scientific">Purpureocillium takamizusanense</name>
    <dbReference type="NCBI Taxonomy" id="2060973"/>
    <lineage>
        <taxon>Eukaryota</taxon>
        <taxon>Fungi</taxon>
        <taxon>Dikarya</taxon>
        <taxon>Ascomycota</taxon>
        <taxon>Pezizomycotina</taxon>
        <taxon>Sordariomycetes</taxon>
        <taxon>Hypocreomycetidae</taxon>
        <taxon>Hypocreales</taxon>
        <taxon>Ophiocordycipitaceae</taxon>
        <taxon>Purpureocillium</taxon>
    </lineage>
</organism>
<evidence type="ECO:0000313" key="1">
    <source>
        <dbReference type="EMBL" id="UNI20964.1"/>
    </source>
</evidence>
<proteinExistence type="predicted"/>
<sequence>MPAATSDWMTKVASAQLHAFLVGRCNVKSNTCAIDVSHEGDRLRALFNDGMPKTFQVVCGENHKCLANGGLCSWVSNPGGDANCQSKRTKPGLVCTGQGCASMVAD</sequence>
<evidence type="ECO:0000313" key="2">
    <source>
        <dbReference type="Proteomes" id="UP000829364"/>
    </source>
</evidence>
<name>A0A9Q8QHE1_9HYPO</name>
<dbReference type="KEGG" id="ptkz:JDV02_007003"/>
<dbReference type="GeneID" id="72068952"/>
<dbReference type="RefSeq" id="XP_047844445.1">
    <property type="nucleotide sequence ID" value="XM_047988449.1"/>
</dbReference>
<accession>A0A9Q8QHE1</accession>
<reference evidence="1" key="1">
    <citation type="submission" date="2021-11" db="EMBL/GenBank/DDBJ databases">
        <title>Purpureocillium_takamizusanense_genome.</title>
        <authorList>
            <person name="Nguyen N.-H."/>
        </authorList>
    </citation>
    <scope>NUCLEOTIDE SEQUENCE</scope>
    <source>
        <strain evidence="1">PT3</strain>
    </source>
</reference>
<protein>
    <submittedName>
        <fullName evidence="1">Uncharacterized protein</fullName>
    </submittedName>
</protein>
<dbReference type="Proteomes" id="UP000829364">
    <property type="component" value="Chromosome 6"/>
</dbReference>
<dbReference type="OrthoDB" id="10350871at2759"/>
<dbReference type="EMBL" id="CP086359">
    <property type="protein sequence ID" value="UNI20964.1"/>
    <property type="molecule type" value="Genomic_DNA"/>
</dbReference>
<dbReference type="AlphaFoldDB" id="A0A9Q8QHE1"/>